<keyword evidence="4" id="KW-0472">Membrane</keyword>
<evidence type="ECO:0000256" key="3">
    <source>
        <dbReference type="ARBA" id="ARBA00034247"/>
    </source>
</evidence>
<evidence type="ECO:0000256" key="4">
    <source>
        <dbReference type="SAM" id="Phobius"/>
    </source>
</evidence>
<dbReference type="InterPro" id="IPR050469">
    <property type="entry name" value="Diguanylate_Cyclase"/>
</dbReference>
<dbReference type="RefSeq" id="WP_086185348.1">
    <property type="nucleotide sequence ID" value="NZ_FNPK01000013.1"/>
</dbReference>
<dbReference type="FunFam" id="3.30.70.270:FF:000001">
    <property type="entry name" value="Diguanylate cyclase domain protein"/>
    <property type="match status" value="1"/>
</dbReference>
<dbReference type="Gene3D" id="3.30.70.270">
    <property type="match status" value="1"/>
</dbReference>
<evidence type="ECO:0000313" key="7">
    <source>
        <dbReference type="Proteomes" id="UP000199035"/>
    </source>
</evidence>
<sequence>MNILEKVLSTHTFARRIAIFLSIIILGWIDLATGFEYAFSVFYLVPVSIAAWYDSVKSSVATIIISGLTWLYADFSAGHYYSTPFAPFWNGCVRLGFFSIVALLLIKVRKNLAALTMMAMQDTLTSLNNVRAFNFEYQLLHKISLRKGMQFAVGMIDLDGFKAVNDQLGHSAGDDVLVKFAQVLKQSSRSSDILARMGGDEFVVILLDTDQAGAEEYSRKLREMFFNSGLKQEYGIDFSMGIRIFNSLPKDCEDATHQADQLMYQAKALGKSQTTICFA</sequence>
<evidence type="ECO:0000256" key="2">
    <source>
        <dbReference type="ARBA" id="ARBA00012528"/>
    </source>
</evidence>
<reference evidence="7" key="1">
    <citation type="submission" date="2016-10" db="EMBL/GenBank/DDBJ databases">
        <authorList>
            <person name="Varghese N."/>
            <person name="Submissions S."/>
        </authorList>
    </citation>
    <scope>NUCLEOTIDE SEQUENCE [LARGE SCALE GENOMIC DNA]</scope>
    <source>
        <strain evidence="7">ANC 5109</strain>
    </source>
</reference>
<dbReference type="InterPro" id="IPR000160">
    <property type="entry name" value="GGDEF_dom"/>
</dbReference>
<gene>
    <name evidence="6" type="ORF">SAMN05421643_11365</name>
</gene>
<dbReference type="EC" id="2.7.7.65" evidence="2"/>
<dbReference type="PANTHER" id="PTHR45138:SF9">
    <property type="entry name" value="DIGUANYLATE CYCLASE DGCM-RELATED"/>
    <property type="match status" value="1"/>
</dbReference>
<dbReference type="EMBL" id="FNPK01000013">
    <property type="protein sequence ID" value="SDY53587.1"/>
    <property type="molecule type" value="Genomic_DNA"/>
</dbReference>
<dbReference type="GO" id="GO:0052621">
    <property type="term" value="F:diguanylate cyclase activity"/>
    <property type="evidence" value="ECO:0007669"/>
    <property type="project" value="UniProtKB-EC"/>
</dbReference>
<comment type="cofactor">
    <cofactor evidence="1">
        <name>Mg(2+)</name>
        <dbReference type="ChEBI" id="CHEBI:18420"/>
    </cofactor>
</comment>
<dbReference type="STRING" id="595670.SAMN05421643_11365"/>
<evidence type="ECO:0000313" key="6">
    <source>
        <dbReference type="EMBL" id="SDY53587.1"/>
    </source>
</evidence>
<keyword evidence="7" id="KW-1185">Reference proteome</keyword>
<proteinExistence type="predicted"/>
<name>A0A1H3KN36_9GAMM</name>
<keyword evidence="4" id="KW-0812">Transmembrane</keyword>
<feature type="domain" description="GGDEF" evidence="5">
    <location>
        <begin position="149"/>
        <end position="279"/>
    </location>
</feature>
<dbReference type="PANTHER" id="PTHR45138">
    <property type="entry name" value="REGULATORY COMPONENTS OF SENSORY TRANSDUCTION SYSTEM"/>
    <property type="match status" value="1"/>
</dbReference>
<dbReference type="NCBIfam" id="TIGR00254">
    <property type="entry name" value="GGDEF"/>
    <property type="match status" value="1"/>
</dbReference>
<protein>
    <recommendedName>
        <fullName evidence="2">diguanylate cyclase</fullName>
        <ecNumber evidence="2">2.7.7.65</ecNumber>
    </recommendedName>
</protein>
<dbReference type="SUPFAM" id="SSF55073">
    <property type="entry name" value="Nucleotide cyclase"/>
    <property type="match status" value="1"/>
</dbReference>
<accession>A0A1H3KN36</accession>
<dbReference type="PROSITE" id="PS50887">
    <property type="entry name" value="GGDEF"/>
    <property type="match status" value="1"/>
</dbReference>
<feature type="transmembrane region" description="Helical" evidence="4">
    <location>
        <begin position="88"/>
        <end position="108"/>
    </location>
</feature>
<comment type="catalytic activity">
    <reaction evidence="3">
        <text>2 GTP = 3',3'-c-di-GMP + 2 diphosphate</text>
        <dbReference type="Rhea" id="RHEA:24898"/>
        <dbReference type="ChEBI" id="CHEBI:33019"/>
        <dbReference type="ChEBI" id="CHEBI:37565"/>
        <dbReference type="ChEBI" id="CHEBI:58805"/>
        <dbReference type="EC" id="2.7.7.65"/>
    </reaction>
</comment>
<keyword evidence="4" id="KW-1133">Transmembrane helix</keyword>
<evidence type="ECO:0000256" key="1">
    <source>
        <dbReference type="ARBA" id="ARBA00001946"/>
    </source>
</evidence>
<dbReference type="SMART" id="SM00267">
    <property type="entry name" value="GGDEF"/>
    <property type="match status" value="1"/>
</dbReference>
<dbReference type="Proteomes" id="UP000199035">
    <property type="component" value="Unassembled WGS sequence"/>
</dbReference>
<dbReference type="AlphaFoldDB" id="A0A1H3KN36"/>
<dbReference type="InterPro" id="IPR029787">
    <property type="entry name" value="Nucleotide_cyclase"/>
</dbReference>
<feature type="transmembrane region" description="Helical" evidence="4">
    <location>
        <begin position="12"/>
        <end position="29"/>
    </location>
</feature>
<dbReference type="Pfam" id="PF00990">
    <property type="entry name" value="GGDEF"/>
    <property type="match status" value="1"/>
</dbReference>
<evidence type="ECO:0000259" key="5">
    <source>
        <dbReference type="PROSITE" id="PS50887"/>
    </source>
</evidence>
<dbReference type="InterPro" id="IPR043128">
    <property type="entry name" value="Rev_trsase/Diguanyl_cyclase"/>
</dbReference>
<dbReference type="CDD" id="cd01949">
    <property type="entry name" value="GGDEF"/>
    <property type="match status" value="1"/>
</dbReference>
<organism evidence="6 7">
    <name type="scientific">Acinetobacter kyonggiensis</name>
    <dbReference type="NCBI Taxonomy" id="595670"/>
    <lineage>
        <taxon>Bacteria</taxon>
        <taxon>Pseudomonadati</taxon>
        <taxon>Pseudomonadota</taxon>
        <taxon>Gammaproteobacteria</taxon>
        <taxon>Moraxellales</taxon>
        <taxon>Moraxellaceae</taxon>
        <taxon>Acinetobacter</taxon>
    </lineage>
</organism>